<dbReference type="PANTHER" id="PTHR42748:SF30">
    <property type="entry name" value="NMRA-LIKE DOMAIN-CONTAINING PROTEIN"/>
    <property type="match status" value="1"/>
</dbReference>
<dbReference type="Proteomes" id="UP000245956">
    <property type="component" value="Unassembled WGS sequence"/>
</dbReference>
<dbReference type="Proteomes" id="UP000078240">
    <property type="component" value="Unassembled WGS sequence"/>
</dbReference>
<comment type="caution">
    <text evidence="7">The sequence shown here is derived from an EMBL/GenBank/DDBJ whole genome shotgun (WGS) entry which is preliminary data.</text>
</comment>
<feature type="domain" description="NmrA-like" evidence="4">
    <location>
        <begin position="3"/>
        <end position="270"/>
    </location>
</feature>
<dbReference type="EMBL" id="LSBI01000005">
    <property type="protein sequence ID" value="OAQ89586.1"/>
    <property type="molecule type" value="Genomic_DNA"/>
</dbReference>
<dbReference type="Proteomes" id="UP001287286">
    <property type="component" value="Unassembled WGS sequence"/>
</dbReference>
<evidence type="ECO:0000256" key="1">
    <source>
        <dbReference type="ARBA" id="ARBA00006328"/>
    </source>
</evidence>
<evidence type="ECO:0000256" key="3">
    <source>
        <dbReference type="ARBA" id="ARBA00023002"/>
    </source>
</evidence>
<dbReference type="KEGG" id="plj:28888124"/>
<dbReference type="AlphaFoldDB" id="A0A179HGP1"/>
<dbReference type="GO" id="GO:0005634">
    <property type="term" value="C:nucleus"/>
    <property type="evidence" value="ECO:0007669"/>
    <property type="project" value="TreeGrafter"/>
</dbReference>
<evidence type="ECO:0000313" key="10">
    <source>
        <dbReference type="Proteomes" id="UP000245956"/>
    </source>
</evidence>
<dbReference type="InterPro" id="IPR008030">
    <property type="entry name" value="NmrA-like"/>
</dbReference>
<keyword evidence="11" id="KW-1185">Reference proteome</keyword>
<dbReference type="EMBL" id="LCWV01000016">
    <property type="protein sequence ID" value="PWI67974.1"/>
    <property type="molecule type" value="Genomic_DNA"/>
</dbReference>
<dbReference type="Gene3D" id="3.40.50.720">
    <property type="entry name" value="NAD(P)-binding Rossmann-like Domain"/>
    <property type="match status" value="1"/>
</dbReference>
<dbReference type="PANTHER" id="PTHR42748">
    <property type="entry name" value="NITROGEN METABOLITE REPRESSION PROTEIN NMRA FAMILY MEMBER"/>
    <property type="match status" value="1"/>
</dbReference>
<evidence type="ECO:0000313" key="8">
    <source>
        <dbReference type="EMBL" id="PWI67974.1"/>
    </source>
</evidence>
<evidence type="ECO:0000313" key="11">
    <source>
        <dbReference type="Proteomes" id="UP001287286"/>
    </source>
</evidence>
<reference evidence="7 9" key="3">
    <citation type="submission" date="2016-02" db="EMBL/GenBank/DDBJ databases">
        <title>Biosynthesis of antibiotic leucinostatins and their inhibition on Phytophthora in bio-control Purpureocillium lilacinum.</title>
        <authorList>
            <person name="Wang G."/>
            <person name="Liu Z."/>
            <person name="Lin R."/>
            <person name="Li E."/>
            <person name="Mao Z."/>
            <person name="Ling J."/>
            <person name="Yin W."/>
            <person name="Xie B."/>
        </authorList>
    </citation>
    <scope>NUCLEOTIDE SEQUENCE [LARGE SCALE GENOMIC DNA]</scope>
    <source>
        <strain evidence="6">PLBJ-1</strain>
        <strain evidence="7">PLFJ-1</strain>
    </source>
</reference>
<comment type="similarity">
    <text evidence="1">Belongs to the NmrA-type oxidoreductase family.</text>
</comment>
<evidence type="ECO:0000256" key="2">
    <source>
        <dbReference type="ARBA" id="ARBA00022857"/>
    </source>
</evidence>
<gene>
    <name evidence="8" type="ORF">PCL_02375</name>
    <name evidence="5" type="ORF">Purlil1_11608</name>
    <name evidence="6" type="ORF">VFPBJ_03812</name>
    <name evidence="7" type="ORF">VFPFJ_06000</name>
</gene>
<accession>A0A179HGP1</accession>
<reference evidence="5 11" key="5">
    <citation type="journal article" date="2024" name="Microbiol. Resour. Announc.">
        <title>Genome annotations for the ascomycete fungi Trichoderma harzianum, Trichoderma aggressivum, and Purpureocillium lilacinum.</title>
        <authorList>
            <person name="Beijen E.P.W."/>
            <person name="Ohm R.A."/>
        </authorList>
    </citation>
    <scope>NUCLEOTIDE SEQUENCE [LARGE SCALE GENOMIC DNA]</scope>
    <source>
        <strain evidence="5 11">CBS 150709</strain>
    </source>
</reference>
<dbReference type="STRING" id="33203.A0A179HGP1"/>
<dbReference type="Proteomes" id="UP000078340">
    <property type="component" value="Unassembled WGS sequence"/>
</dbReference>
<keyword evidence="3" id="KW-0560">Oxidoreductase</keyword>
<organism evidence="7 9">
    <name type="scientific">Purpureocillium lilacinum</name>
    <name type="common">Paecilomyces lilacinus</name>
    <dbReference type="NCBI Taxonomy" id="33203"/>
    <lineage>
        <taxon>Eukaryota</taxon>
        <taxon>Fungi</taxon>
        <taxon>Dikarya</taxon>
        <taxon>Ascomycota</taxon>
        <taxon>Pezizomycotina</taxon>
        <taxon>Sordariomycetes</taxon>
        <taxon>Hypocreomycetidae</taxon>
        <taxon>Hypocreales</taxon>
        <taxon>Ophiocordycipitaceae</taxon>
        <taxon>Purpureocillium</taxon>
    </lineage>
</organism>
<reference evidence="8" key="1">
    <citation type="submission" date="2015-05" db="EMBL/GenBank/DDBJ databases">
        <authorList>
            <person name="Wang D.B."/>
            <person name="Wang M."/>
        </authorList>
    </citation>
    <scope>NUCLEOTIDE SEQUENCE</scope>
    <source>
        <strain evidence="8">36-1</strain>
    </source>
</reference>
<dbReference type="OrthoDB" id="419598at2759"/>
<dbReference type="OMA" id="VEPFVRM"/>
<dbReference type="SUPFAM" id="SSF51735">
    <property type="entry name" value="NAD(P)-binding Rossmann-fold domains"/>
    <property type="match status" value="1"/>
</dbReference>
<dbReference type="GO" id="GO:0016491">
    <property type="term" value="F:oxidoreductase activity"/>
    <property type="evidence" value="ECO:0007669"/>
    <property type="project" value="UniProtKB-KW"/>
</dbReference>
<evidence type="ECO:0000313" key="6">
    <source>
        <dbReference type="EMBL" id="OAQ85039.1"/>
    </source>
</evidence>
<keyword evidence="2" id="KW-0521">NADP</keyword>
<dbReference type="RefSeq" id="XP_018178305.1">
    <property type="nucleotide sequence ID" value="XM_018323075.1"/>
</dbReference>
<evidence type="ECO:0000313" key="9">
    <source>
        <dbReference type="Proteomes" id="UP000078340"/>
    </source>
</evidence>
<reference evidence="8 10" key="2">
    <citation type="journal article" date="2016" name="Front. Microbiol.">
        <title>Genome and transcriptome sequences reveal the specific parasitism of the nematophagous Purpureocillium lilacinum 36-1.</title>
        <authorList>
            <person name="Xie J."/>
            <person name="Li S."/>
            <person name="Mo C."/>
            <person name="Xiao X."/>
            <person name="Peng D."/>
            <person name="Wang G."/>
            <person name="Xiao Y."/>
        </authorList>
    </citation>
    <scope>NUCLEOTIDE SEQUENCE [LARGE SCALE GENOMIC DNA]</scope>
    <source>
        <strain evidence="8 10">36-1</strain>
    </source>
</reference>
<sequence length="310" mass="33435">MSKPTVFVCGITGTQGHAVASALAPHGVPLRALVRDPSADAATQLAASFGDALTTVHGDYDNGAASYDAMNGCTTLFLNLSPNFTDPTAESRHADSLLAAARAAGITHVIYSSGLSVNDPERLPHWDPKSFTAAVLLSKAAIEDKVRNAGFPHWTILRPGNFMANYTLPLVRMYPGLTSTGRWSTALLPDSVLPMVDPVTIGAFAAAAALDPPRFHEQEIEIADQFMTLKELMPRLSAAAGRDLQAVYMTNEDVEAQKGANPMVAAMLMMRDLSIFVDMAKVKSWGVPLSSFDRFLERERARVLETYKNV</sequence>
<dbReference type="EMBL" id="LSBH01000002">
    <property type="protein sequence ID" value="OAQ85039.1"/>
    <property type="molecule type" value="Genomic_DNA"/>
</dbReference>
<evidence type="ECO:0000313" key="5">
    <source>
        <dbReference type="EMBL" id="KAK4081518.1"/>
    </source>
</evidence>
<evidence type="ECO:0000313" key="7">
    <source>
        <dbReference type="EMBL" id="OAQ89586.1"/>
    </source>
</evidence>
<dbReference type="GeneID" id="28888124"/>
<dbReference type="InterPro" id="IPR036291">
    <property type="entry name" value="NAD(P)-bd_dom_sf"/>
</dbReference>
<dbReference type="InterPro" id="IPR051164">
    <property type="entry name" value="NmrA-like_oxidored"/>
</dbReference>
<protein>
    <submittedName>
        <fullName evidence="7">NAD dependent epimerase/dehydratase</fullName>
    </submittedName>
</protein>
<dbReference type="EMBL" id="JAWRVI010000072">
    <property type="protein sequence ID" value="KAK4081518.1"/>
    <property type="molecule type" value="Genomic_DNA"/>
</dbReference>
<reference evidence="5" key="4">
    <citation type="submission" date="2023-11" db="EMBL/GenBank/DDBJ databases">
        <authorList>
            <person name="Beijen E."/>
            <person name="Ohm R.A."/>
        </authorList>
    </citation>
    <scope>NUCLEOTIDE SEQUENCE</scope>
    <source>
        <strain evidence="5">CBS 150709</strain>
    </source>
</reference>
<proteinExistence type="inferred from homology"/>
<name>A0A179HGP1_PURLI</name>
<dbReference type="Pfam" id="PF05368">
    <property type="entry name" value="NmrA"/>
    <property type="match status" value="1"/>
</dbReference>
<evidence type="ECO:0000259" key="4">
    <source>
        <dbReference type="Pfam" id="PF05368"/>
    </source>
</evidence>